<dbReference type="PANTHER" id="PTHR33710:SF71">
    <property type="entry name" value="ENDONUCLEASE_EXONUCLEASE_PHOSPHATASE DOMAIN-CONTAINING PROTEIN"/>
    <property type="match status" value="1"/>
</dbReference>
<dbReference type="SUPFAM" id="SSF56219">
    <property type="entry name" value="DNase I-like"/>
    <property type="match status" value="1"/>
</dbReference>
<dbReference type="InterPro" id="IPR036691">
    <property type="entry name" value="Endo/exonu/phosph_ase_sf"/>
</dbReference>
<evidence type="ECO:0000313" key="3">
    <source>
        <dbReference type="Proteomes" id="UP000321393"/>
    </source>
</evidence>
<dbReference type="EMBL" id="SSTE01012517">
    <property type="protein sequence ID" value="KAA0048675.1"/>
    <property type="molecule type" value="Genomic_DNA"/>
</dbReference>
<dbReference type="EMBL" id="SSTD01007927">
    <property type="protein sequence ID" value="TYK18173.1"/>
    <property type="molecule type" value="Genomic_DNA"/>
</dbReference>
<evidence type="ECO:0000313" key="1">
    <source>
        <dbReference type="EMBL" id="KAA0048675.1"/>
    </source>
</evidence>
<protein>
    <submittedName>
        <fullName evidence="1">LINE-1 retrotransposable element ORF2 protein</fullName>
    </submittedName>
</protein>
<name>A0A5A7U4X0_CUCMM</name>
<reference evidence="3 4" key="1">
    <citation type="submission" date="2019-08" db="EMBL/GenBank/DDBJ databases">
        <title>Draft genome sequences of two oriental melons (Cucumis melo L. var makuwa).</title>
        <authorList>
            <person name="Kwon S.-Y."/>
        </authorList>
    </citation>
    <scope>NUCLEOTIDE SEQUENCE [LARGE SCALE GENOMIC DNA]</scope>
    <source>
        <strain evidence="4">cv. Chang Bougi</strain>
        <strain evidence="3">cv. SW 3</strain>
        <tissue evidence="1">Leaf</tissue>
    </source>
</reference>
<gene>
    <name evidence="2" type="ORF">E5676_scaffold411G001050</name>
    <name evidence="1" type="ORF">E6C27_scaffold670G00240</name>
</gene>
<comment type="caution">
    <text evidence="1">The sequence shown here is derived from an EMBL/GenBank/DDBJ whole genome shotgun (WGS) entry which is preliminary data.</text>
</comment>
<evidence type="ECO:0000313" key="4">
    <source>
        <dbReference type="Proteomes" id="UP000321947"/>
    </source>
</evidence>
<dbReference type="OrthoDB" id="1937528at2759"/>
<dbReference type="Proteomes" id="UP000321947">
    <property type="component" value="Unassembled WGS sequence"/>
</dbReference>
<sequence>MSFGMNSRFFTPFIPQFGCAGDFNIVRRPSETNAKCLDKKNMAIFNNIIQDFELFDPPLTNNSYTWSNLRTDPIYSRLERFLYTKDWESSFKVHHLKTMQRTVSDHFPITLESHHITWGPCPFRLNNASLNEKDFTKNFPTWWENTKIEGHPGYSFIQRLKILATRIKDWQKQKVLSYKLEKDSFTKEIEAIDKLEFQNLLTAPLHSKRIALKSGLHDIELKEAQIWRQKARQKWIKHGDENSTFFHKICSFKQRKNLIKVQAI</sequence>
<evidence type="ECO:0000313" key="2">
    <source>
        <dbReference type="EMBL" id="TYK18173.1"/>
    </source>
</evidence>
<organism evidence="1 3">
    <name type="scientific">Cucumis melo var. makuwa</name>
    <name type="common">Oriental melon</name>
    <dbReference type="NCBI Taxonomy" id="1194695"/>
    <lineage>
        <taxon>Eukaryota</taxon>
        <taxon>Viridiplantae</taxon>
        <taxon>Streptophyta</taxon>
        <taxon>Embryophyta</taxon>
        <taxon>Tracheophyta</taxon>
        <taxon>Spermatophyta</taxon>
        <taxon>Magnoliopsida</taxon>
        <taxon>eudicotyledons</taxon>
        <taxon>Gunneridae</taxon>
        <taxon>Pentapetalae</taxon>
        <taxon>rosids</taxon>
        <taxon>fabids</taxon>
        <taxon>Cucurbitales</taxon>
        <taxon>Cucurbitaceae</taxon>
        <taxon>Benincaseae</taxon>
        <taxon>Cucumis</taxon>
    </lineage>
</organism>
<dbReference type="Gene3D" id="3.60.10.10">
    <property type="entry name" value="Endonuclease/exonuclease/phosphatase"/>
    <property type="match status" value="1"/>
</dbReference>
<accession>A0A5A7U4X0</accession>
<dbReference type="AlphaFoldDB" id="A0A5A7U4X0"/>
<proteinExistence type="predicted"/>
<dbReference type="Proteomes" id="UP000321393">
    <property type="component" value="Unassembled WGS sequence"/>
</dbReference>
<dbReference type="STRING" id="1194695.A0A5A7U4X0"/>
<dbReference type="PANTHER" id="PTHR33710">
    <property type="entry name" value="BNAC02G09200D PROTEIN"/>
    <property type="match status" value="1"/>
</dbReference>